<feature type="region of interest" description="Disordered" evidence="1">
    <location>
        <begin position="1"/>
        <end position="34"/>
    </location>
</feature>
<keyword evidence="4" id="KW-1185">Reference proteome</keyword>
<name>A0A1V9A1D3_SACPI</name>
<evidence type="ECO:0000259" key="2">
    <source>
        <dbReference type="Pfam" id="PF13298"/>
    </source>
</evidence>
<feature type="compositionally biased region" description="Basic and acidic residues" evidence="1">
    <location>
        <begin position="21"/>
        <end position="30"/>
    </location>
</feature>
<dbReference type="EMBL" id="MWIH01000006">
    <property type="protein sequence ID" value="OQO90870.1"/>
    <property type="molecule type" value="Genomic_DNA"/>
</dbReference>
<organism evidence="3 4">
    <name type="scientific">Saccharomonospora piscinae</name>
    <dbReference type="NCBI Taxonomy" id="687388"/>
    <lineage>
        <taxon>Bacteria</taxon>
        <taxon>Bacillati</taxon>
        <taxon>Actinomycetota</taxon>
        <taxon>Actinomycetes</taxon>
        <taxon>Pseudonocardiales</taxon>
        <taxon>Pseudonocardiaceae</taxon>
        <taxon>Saccharomonospora</taxon>
    </lineage>
</organism>
<dbReference type="InterPro" id="IPR014144">
    <property type="entry name" value="LigD_PE_domain"/>
</dbReference>
<evidence type="ECO:0000256" key="1">
    <source>
        <dbReference type="SAM" id="MobiDB-lite"/>
    </source>
</evidence>
<dbReference type="AlphaFoldDB" id="A0A1V9A1D3"/>
<feature type="domain" description="DNA ligase D 3'-phosphoesterase" evidence="2">
    <location>
        <begin position="49"/>
        <end position="133"/>
    </location>
</feature>
<reference evidence="3 4" key="1">
    <citation type="submission" date="2017-02" db="EMBL/GenBank/DDBJ databases">
        <title>Draft genome of Saccharomonospora sp. 154.</title>
        <authorList>
            <person name="Alonso-Carmona G.S."/>
            <person name="De La Haba R."/>
            <person name="Vera-Gargallo B."/>
            <person name="Sandoval-Trujillo A.H."/>
            <person name="Ramirez-Duran N."/>
            <person name="Ventosa A."/>
        </authorList>
    </citation>
    <scope>NUCLEOTIDE SEQUENCE [LARGE SCALE GENOMIC DNA]</scope>
    <source>
        <strain evidence="3 4">LRS4.154</strain>
    </source>
</reference>
<dbReference type="Pfam" id="PF13298">
    <property type="entry name" value="LigD_N"/>
    <property type="match status" value="1"/>
</dbReference>
<protein>
    <recommendedName>
        <fullName evidence="2">DNA ligase D 3'-phosphoesterase domain-containing protein</fullName>
    </recommendedName>
</protein>
<sequence length="173" mass="18739">MFPYMADGDAPGGTPGPPHPRRSDEQRGCDDAAPSSSLYVVEQPDPAGPHYDFRLTLGAVSASWAIPEHPSLIPGDKRLAIRTPAQDRSGAAVWDHGTVDNLGDLPWDRALAEGRLSLRLTGHRLRGVFVLVRAHRSPDQEQWLLITREVSDGSPARGEAVVTAYPRPSGPPR</sequence>
<dbReference type="Proteomes" id="UP000192591">
    <property type="component" value="Unassembled WGS sequence"/>
</dbReference>
<evidence type="ECO:0000313" key="4">
    <source>
        <dbReference type="Proteomes" id="UP000192591"/>
    </source>
</evidence>
<accession>A0A1V9A1D3</accession>
<gene>
    <name evidence="3" type="ORF">B1813_15215</name>
</gene>
<proteinExistence type="predicted"/>
<evidence type="ECO:0000313" key="3">
    <source>
        <dbReference type="EMBL" id="OQO90870.1"/>
    </source>
</evidence>
<dbReference type="STRING" id="1962155.B1813_15215"/>
<comment type="caution">
    <text evidence="3">The sequence shown here is derived from an EMBL/GenBank/DDBJ whole genome shotgun (WGS) entry which is preliminary data.</text>
</comment>